<accession>A0A9Q3E424</accession>
<protein>
    <recommendedName>
        <fullName evidence="7">Reverse transcriptase RNase H-like domain-containing protein</fullName>
    </recommendedName>
</protein>
<organism evidence="8 9">
    <name type="scientific">Austropuccinia psidii MF-1</name>
    <dbReference type="NCBI Taxonomy" id="1389203"/>
    <lineage>
        <taxon>Eukaryota</taxon>
        <taxon>Fungi</taxon>
        <taxon>Dikarya</taxon>
        <taxon>Basidiomycota</taxon>
        <taxon>Pucciniomycotina</taxon>
        <taxon>Pucciniomycetes</taxon>
        <taxon>Pucciniales</taxon>
        <taxon>Sphaerophragmiaceae</taxon>
        <taxon>Austropuccinia</taxon>
    </lineage>
</organism>
<keyword evidence="2" id="KW-0548">Nucleotidyltransferase</keyword>
<dbReference type="EMBL" id="AVOT02024039">
    <property type="protein sequence ID" value="MBW0514469.1"/>
    <property type="molecule type" value="Genomic_DNA"/>
</dbReference>
<reference evidence="8" key="1">
    <citation type="submission" date="2021-03" db="EMBL/GenBank/DDBJ databases">
        <title>Draft genome sequence of rust myrtle Austropuccinia psidii MF-1, a brazilian biotype.</title>
        <authorList>
            <person name="Quecine M.C."/>
            <person name="Pachon D.M.R."/>
            <person name="Bonatelli M.L."/>
            <person name="Correr F.H."/>
            <person name="Franceschini L.M."/>
            <person name="Leite T.F."/>
            <person name="Margarido G.R.A."/>
            <person name="Almeida C.A."/>
            <person name="Ferrarezi J.A."/>
            <person name="Labate C.A."/>
        </authorList>
    </citation>
    <scope>NUCLEOTIDE SEQUENCE</scope>
    <source>
        <strain evidence="8">MF-1</strain>
    </source>
</reference>
<dbReference type="GO" id="GO:0003964">
    <property type="term" value="F:RNA-directed DNA polymerase activity"/>
    <property type="evidence" value="ECO:0007669"/>
    <property type="project" value="UniProtKB-KW"/>
</dbReference>
<evidence type="ECO:0000313" key="9">
    <source>
        <dbReference type="Proteomes" id="UP000765509"/>
    </source>
</evidence>
<evidence type="ECO:0000256" key="1">
    <source>
        <dbReference type="ARBA" id="ARBA00022679"/>
    </source>
</evidence>
<keyword evidence="5" id="KW-0378">Hydrolase</keyword>
<evidence type="ECO:0000256" key="2">
    <source>
        <dbReference type="ARBA" id="ARBA00022695"/>
    </source>
</evidence>
<comment type="caution">
    <text evidence="8">The sequence shown here is derived from an EMBL/GenBank/DDBJ whole genome shotgun (WGS) entry which is preliminary data.</text>
</comment>
<dbReference type="GO" id="GO:0004519">
    <property type="term" value="F:endonuclease activity"/>
    <property type="evidence" value="ECO:0007669"/>
    <property type="project" value="UniProtKB-KW"/>
</dbReference>
<sequence length="99" mass="11475">MECLCLVWALEQPHYYLDGPVLETITDCNTVKSLLNMKNPNRHMLRWQIAIQEYRGNMNIVNRAGNIHKNSDDLIRWELPNQPDNSAYVPTSAEPQIPI</sequence>
<evidence type="ECO:0000256" key="3">
    <source>
        <dbReference type="ARBA" id="ARBA00022722"/>
    </source>
</evidence>
<evidence type="ECO:0000259" key="7">
    <source>
        <dbReference type="Pfam" id="PF17917"/>
    </source>
</evidence>
<keyword evidence="3" id="KW-0540">Nuclease</keyword>
<keyword evidence="4" id="KW-0255">Endonuclease</keyword>
<dbReference type="Proteomes" id="UP000765509">
    <property type="component" value="Unassembled WGS sequence"/>
</dbReference>
<name>A0A9Q3E424_9BASI</name>
<keyword evidence="1" id="KW-0808">Transferase</keyword>
<keyword evidence="9" id="KW-1185">Reference proteome</keyword>
<dbReference type="GO" id="GO:0016787">
    <property type="term" value="F:hydrolase activity"/>
    <property type="evidence" value="ECO:0007669"/>
    <property type="project" value="UniProtKB-KW"/>
</dbReference>
<dbReference type="InterPro" id="IPR043502">
    <property type="entry name" value="DNA/RNA_pol_sf"/>
</dbReference>
<keyword evidence="6" id="KW-0695">RNA-directed DNA polymerase</keyword>
<evidence type="ECO:0000256" key="5">
    <source>
        <dbReference type="ARBA" id="ARBA00022801"/>
    </source>
</evidence>
<dbReference type="Pfam" id="PF17917">
    <property type="entry name" value="RT_RNaseH"/>
    <property type="match status" value="1"/>
</dbReference>
<feature type="domain" description="Reverse transcriptase RNase H-like" evidence="7">
    <location>
        <begin position="2"/>
        <end position="54"/>
    </location>
</feature>
<evidence type="ECO:0000256" key="4">
    <source>
        <dbReference type="ARBA" id="ARBA00022759"/>
    </source>
</evidence>
<gene>
    <name evidence="8" type="ORF">O181_054184</name>
</gene>
<proteinExistence type="predicted"/>
<evidence type="ECO:0000313" key="8">
    <source>
        <dbReference type="EMBL" id="MBW0514469.1"/>
    </source>
</evidence>
<dbReference type="AlphaFoldDB" id="A0A9Q3E424"/>
<evidence type="ECO:0000256" key="6">
    <source>
        <dbReference type="ARBA" id="ARBA00022918"/>
    </source>
</evidence>
<dbReference type="InterPro" id="IPR041373">
    <property type="entry name" value="RT_RNaseH"/>
</dbReference>
<dbReference type="SUPFAM" id="SSF56672">
    <property type="entry name" value="DNA/RNA polymerases"/>
    <property type="match status" value="1"/>
</dbReference>